<dbReference type="Pfam" id="PF14908">
    <property type="entry name" value="HU-CCDC81_euk_1"/>
    <property type="match status" value="1"/>
</dbReference>
<sequence length="224" mass="25455">MPFSFYKLLDKAIQEKSVKDNQKFYELLDSTWHGFTTYLEEQMTMGKGVYIPNFGAFLFKNHRKGDSIRREPLLVFFTSFLTKLMLKASAVQFDQVSHAGCEGTLFEKYPPCVRLSYHAISAKIGFSAKDVEVALKSIFNSLEHLILEGIDGSLDFGLCIVSFRGRVAKPVFKARFLDSCKEKKTFEKTATFQAMTAPKRTLDKTLSESFWSGESAPPLVRKIK</sequence>
<gene>
    <name evidence="3" type="ORF">ADUPG1_009588</name>
</gene>
<dbReference type="InterPro" id="IPR040673">
    <property type="entry name" value="CCDC81_HU_dom_2"/>
</dbReference>
<name>A0ABQ5L011_9EUKA</name>
<dbReference type="EMBL" id="BQXS01011278">
    <property type="protein sequence ID" value="GKT36670.1"/>
    <property type="molecule type" value="Genomic_DNA"/>
</dbReference>
<organism evidence="3 4">
    <name type="scientific">Aduncisulcus paluster</name>
    <dbReference type="NCBI Taxonomy" id="2918883"/>
    <lineage>
        <taxon>Eukaryota</taxon>
        <taxon>Metamonada</taxon>
        <taxon>Carpediemonas-like organisms</taxon>
        <taxon>Aduncisulcus</taxon>
    </lineage>
</organism>
<feature type="domain" description="CCDC81 HU" evidence="2">
    <location>
        <begin position="112"/>
        <end position="183"/>
    </location>
</feature>
<dbReference type="Pfam" id="PF18289">
    <property type="entry name" value="HU-CCDC81_euk_2"/>
    <property type="match status" value="1"/>
</dbReference>
<feature type="domain" description="CCDC81 HU" evidence="1">
    <location>
        <begin position="26"/>
        <end position="85"/>
    </location>
</feature>
<keyword evidence="4" id="KW-1185">Reference proteome</keyword>
<evidence type="ECO:0000313" key="4">
    <source>
        <dbReference type="Proteomes" id="UP001057375"/>
    </source>
</evidence>
<comment type="caution">
    <text evidence="3">The sequence shown here is derived from an EMBL/GenBank/DDBJ whole genome shotgun (WGS) entry which is preliminary data.</text>
</comment>
<evidence type="ECO:0008006" key="5">
    <source>
        <dbReference type="Google" id="ProtNLM"/>
    </source>
</evidence>
<accession>A0ABQ5L011</accession>
<protein>
    <recommendedName>
        <fullName evidence="5">CCDC81 HU domain-containing protein</fullName>
    </recommendedName>
</protein>
<evidence type="ECO:0000259" key="2">
    <source>
        <dbReference type="Pfam" id="PF18289"/>
    </source>
</evidence>
<evidence type="ECO:0000313" key="3">
    <source>
        <dbReference type="EMBL" id="GKT36670.1"/>
    </source>
</evidence>
<reference evidence="3" key="1">
    <citation type="submission" date="2022-03" db="EMBL/GenBank/DDBJ databases">
        <title>Draft genome sequence of Aduncisulcus paluster, a free-living microaerophilic Fornicata.</title>
        <authorList>
            <person name="Yuyama I."/>
            <person name="Kume K."/>
            <person name="Tamura T."/>
            <person name="Inagaki Y."/>
            <person name="Hashimoto T."/>
        </authorList>
    </citation>
    <scope>NUCLEOTIDE SEQUENCE</scope>
    <source>
        <strain evidence="3">NY0171</strain>
    </source>
</reference>
<dbReference type="Proteomes" id="UP001057375">
    <property type="component" value="Unassembled WGS sequence"/>
</dbReference>
<dbReference type="InterPro" id="IPR028034">
    <property type="entry name" value="HU-CCDC81"/>
</dbReference>
<proteinExistence type="predicted"/>
<evidence type="ECO:0000259" key="1">
    <source>
        <dbReference type="Pfam" id="PF14908"/>
    </source>
</evidence>